<name>A0A9N9VLU7_9HYPO</name>
<dbReference type="EMBL" id="CABFNQ020000715">
    <property type="protein sequence ID" value="CAH0025699.1"/>
    <property type="molecule type" value="Genomic_DNA"/>
</dbReference>
<gene>
    <name evidence="2" type="ORF">CRHIZ90672A_00008400</name>
</gene>
<proteinExistence type="predicted"/>
<protein>
    <submittedName>
        <fullName evidence="2">Uncharacterized protein</fullName>
    </submittedName>
</protein>
<accession>A0A9N9VLU7</accession>
<feature type="region of interest" description="Disordered" evidence="1">
    <location>
        <begin position="102"/>
        <end position="121"/>
    </location>
</feature>
<evidence type="ECO:0000313" key="3">
    <source>
        <dbReference type="Proteomes" id="UP000696573"/>
    </source>
</evidence>
<evidence type="ECO:0000256" key="1">
    <source>
        <dbReference type="SAM" id="MobiDB-lite"/>
    </source>
</evidence>
<reference evidence="2" key="1">
    <citation type="submission" date="2021-10" db="EMBL/GenBank/DDBJ databases">
        <authorList>
            <person name="Piombo E."/>
        </authorList>
    </citation>
    <scope>NUCLEOTIDE SEQUENCE</scope>
</reference>
<dbReference type="Proteomes" id="UP000696573">
    <property type="component" value="Unassembled WGS sequence"/>
</dbReference>
<comment type="caution">
    <text evidence="2">The sequence shown here is derived from an EMBL/GenBank/DDBJ whole genome shotgun (WGS) entry which is preliminary data.</text>
</comment>
<sequence>MGNETVKQLRDDPSVSSVNAVESYRGGGIRNRTLSLMEAFSSYNEYMVIMDPRSGMDVWTHAKRTKVRIKKNGPKDGGPFEGATDFYDDGLKMYSGYFDPETAKRIENDENVSESKHKPAQ</sequence>
<organism evidence="2 3">
    <name type="scientific">Clonostachys rhizophaga</name>
    <dbReference type="NCBI Taxonomy" id="160324"/>
    <lineage>
        <taxon>Eukaryota</taxon>
        <taxon>Fungi</taxon>
        <taxon>Dikarya</taxon>
        <taxon>Ascomycota</taxon>
        <taxon>Pezizomycotina</taxon>
        <taxon>Sordariomycetes</taxon>
        <taxon>Hypocreomycetidae</taxon>
        <taxon>Hypocreales</taxon>
        <taxon>Bionectriaceae</taxon>
        <taxon>Clonostachys</taxon>
    </lineage>
</organism>
<evidence type="ECO:0000313" key="2">
    <source>
        <dbReference type="EMBL" id="CAH0025699.1"/>
    </source>
</evidence>
<dbReference type="AlphaFoldDB" id="A0A9N9VLU7"/>
<keyword evidence="3" id="KW-1185">Reference proteome</keyword>
<dbReference type="OrthoDB" id="5149495at2759"/>